<dbReference type="OMA" id="TINNGLW"/>
<accession>G0U611</accession>
<evidence type="ECO:0000313" key="3">
    <source>
        <dbReference type="EMBL" id="CCC51312.1"/>
    </source>
</evidence>
<dbReference type="AlphaFoldDB" id="G0U611"/>
<feature type="transmembrane region" description="Helical" evidence="2">
    <location>
        <begin position="178"/>
        <end position="207"/>
    </location>
</feature>
<feature type="transmembrane region" description="Helical" evidence="2">
    <location>
        <begin position="227"/>
        <end position="250"/>
    </location>
</feature>
<gene>
    <name evidence="3" type="ORF">TVY486_1003650</name>
</gene>
<proteinExistence type="predicted"/>
<keyword evidence="2" id="KW-1133">Transmembrane helix</keyword>
<feature type="compositionally biased region" description="Gly residues" evidence="1">
    <location>
        <begin position="96"/>
        <end position="105"/>
    </location>
</feature>
<protein>
    <submittedName>
        <fullName evidence="3">Uncharacterized protein</fullName>
    </submittedName>
</protein>
<name>G0U611_TRYVY</name>
<dbReference type="VEuPathDB" id="TriTrypDB:TvY486_1003650"/>
<dbReference type="EMBL" id="HE573026">
    <property type="protein sequence ID" value="CCC51312.1"/>
    <property type="molecule type" value="Genomic_DNA"/>
</dbReference>
<evidence type="ECO:0000256" key="2">
    <source>
        <dbReference type="SAM" id="Phobius"/>
    </source>
</evidence>
<organism evidence="3">
    <name type="scientific">Trypanosoma vivax (strain Y486)</name>
    <dbReference type="NCBI Taxonomy" id="1055687"/>
    <lineage>
        <taxon>Eukaryota</taxon>
        <taxon>Discoba</taxon>
        <taxon>Euglenozoa</taxon>
        <taxon>Kinetoplastea</taxon>
        <taxon>Metakinetoplastina</taxon>
        <taxon>Trypanosomatida</taxon>
        <taxon>Trypanosomatidae</taxon>
        <taxon>Trypanosoma</taxon>
        <taxon>Duttonella</taxon>
    </lineage>
</organism>
<keyword evidence="2" id="KW-0472">Membrane</keyword>
<feature type="region of interest" description="Disordered" evidence="1">
    <location>
        <begin position="73"/>
        <end position="105"/>
    </location>
</feature>
<keyword evidence="2" id="KW-0812">Transmembrane</keyword>
<sequence>MESLVVSYILHFICNLTAFTHALTVASIVAPLWAFLAKPFLQRHGCPLKLGLSKASALCGVLKRKLQRKVDRTEAIPSAVETRSRGSKRPPKQQEGSGGRVSHGKAGGAHVLLPHALNKGSRGMSPHKRFVENTRATTERALEDLFGSPAFQRWYNTHQKSLLERVWFRRSERAWESLAALFVLIFGFFVLPLFSFSNGATTMHALLSRRRARLGAENTSNKPAPSVALLTDTLASVESAFILLAVAALFTTSFMPANRKPTASTALIAFLVLATEASTVEQLGTGAGFATLIGYVAWRVVSALG</sequence>
<reference evidence="3" key="1">
    <citation type="journal article" date="2012" name="Proc. Natl. Acad. Sci. U.S.A.">
        <title>Antigenic diversity is generated by distinct evolutionary mechanisms in African trypanosome species.</title>
        <authorList>
            <person name="Jackson A.P."/>
            <person name="Berry A."/>
            <person name="Aslett M."/>
            <person name="Allison H.C."/>
            <person name="Burton P."/>
            <person name="Vavrova-Anderson J."/>
            <person name="Brown R."/>
            <person name="Browne H."/>
            <person name="Corton N."/>
            <person name="Hauser H."/>
            <person name="Gamble J."/>
            <person name="Gilderthorp R."/>
            <person name="Marcello L."/>
            <person name="McQuillan J."/>
            <person name="Otto T.D."/>
            <person name="Quail M.A."/>
            <person name="Sanders M.J."/>
            <person name="van Tonder A."/>
            <person name="Ginger M.L."/>
            <person name="Field M.C."/>
            <person name="Barry J.D."/>
            <person name="Hertz-Fowler C."/>
            <person name="Berriman M."/>
        </authorList>
    </citation>
    <scope>NUCLEOTIDE SEQUENCE</scope>
    <source>
        <strain evidence="3">Y486</strain>
    </source>
</reference>
<feature type="transmembrane region" description="Helical" evidence="2">
    <location>
        <begin position="6"/>
        <end position="35"/>
    </location>
</feature>
<evidence type="ECO:0000256" key="1">
    <source>
        <dbReference type="SAM" id="MobiDB-lite"/>
    </source>
</evidence>